<keyword evidence="6" id="KW-1185">Reference proteome</keyword>
<reference evidence="5 6" key="1">
    <citation type="journal article" date="2019" name="G3 (Bethesda)">
        <title>Sequencing of a Wild Apple (Malus baccata) Genome Unravels the Differences Between Cultivated and Wild Apple Species Regarding Disease Resistance and Cold Tolerance.</title>
        <authorList>
            <person name="Chen X."/>
        </authorList>
    </citation>
    <scope>NUCLEOTIDE SEQUENCE [LARGE SCALE GENOMIC DNA]</scope>
    <source>
        <strain evidence="6">cv. Shandingzi</strain>
        <tissue evidence="5">Leaves</tissue>
    </source>
</reference>
<dbReference type="InterPro" id="IPR019403">
    <property type="entry name" value="Mediator_Med19_met"/>
</dbReference>
<name>A0A540N0T6_MALBA</name>
<evidence type="ECO:0000313" key="5">
    <source>
        <dbReference type="EMBL" id="TQE04677.1"/>
    </source>
</evidence>
<dbReference type="Proteomes" id="UP000315295">
    <property type="component" value="Unassembled WGS sequence"/>
</dbReference>
<evidence type="ECO:0000256" key="4">
    <source>
        <dbReference type="ARBA" id="ARBA00023242"/>
    </source>
</evidence>
<comment type="caution">
    <text evidence="5">The sequence shown here is derived from an EMBL/GenBank/DDBJ whole genome shotgun (WGS) entry which is preliminary data.</text>
</comment>
<organism evidence="5 6">
    <name type="scientific">Malus baccata</name>
    <name type="common">Siberian crab apple</name>
    <name type="synonym">Pyrus baccata</name>
    <dbReference type="NCBI Taxonomy" id="106549"/>
    <lineage>
        <taxon>Eukaryota</taxon>
        <taxon>Viridiplantae</taxon>
        <taxon>Streptophyta</taxon>
        <taxon>Embryophyta</taxon>
        <taxon>Tracheophyta</taxon>
        <taxon>Spermatophyta</taxon>
        <taxon>Magnoliopsida</taxon>
        <taxon>eudicotyledons</taxon>
        <taxon>Gunneridae</taxon>
        <taxon>Pentapetalae</taxon>
        <taxon>rosids</taxon>
        <taxon>fabids</taxon>
        <taxon>Rosales</taxon>
        <taxon>Rosaceae</taxon>
        <taxon>Amygdaloideae</taxon>
        <taxon>Maleae</taxon>
        <taxon>Malus</taxon>
    </lineage>
</organism>
<keyword evidence="3" id="KW-0804">Transcription</keyword>
<dbReference type="PANTHER" id="PTHR22536">
    <property type="entry name" value="LUNG CANCER METASTASIS-RELATED LCMR1 PROTEIN"/>
    <property type="match status" value="1"/>
</dbReference>
<evidence type="ECO:0000256" key="3">
    <source>
        <dbReference type="ARBA" id="ARBA00023163"/>
    </source>
</evidence>
<dbReference type="GO" id="GO:0003712">
    <property type="term" value="F:transcription coregulator activity"/>
    <property type="evidence" value="ECO:0007669"/>
    <property type="project" value="InterPro"/>
</dbReference>
<dbReference type="EMBL" id="VIEB01000135">
    <property type="protein sequence ID" value="TQE04677.1"/>
    <property type="molecule type" value="Genomic_DNA"/>
</dbReference>
<dbReference type="PANTHER" id="PTHR22536:SF3">
    <property type="entry name" value="MEDIATOR OF RNA POLYMERASE II TRANSCRIPTION SUBUNIT 19B"/>
    <property type="match status" value="1"/>
</dbReference>
<dbReference type="STRING" id="106549.A0A540N0T6"/>
<keyword evidence="2" id="KW-0805">Transcription regulation</keyword>
<gene>
    <name evidence="5" type="ORF">C1H46_009660</name>
</gene>
<dbReference type="GO" id="GO:0045944">
    <property type="term" value="P:positive regulation of transcription by RNA polymerase II"/>
    <property type="evidence" value="ECO:0007669"/>
    <property type="project" value="TreeGrafter"/>
</dbReference>
<keyword evidence="4" id="KW-0539">Nucleus</keyword>
<dbReference type="AlphaFoldDB" id="A0A540N0T6"/>
<evidence type="ECO:0000313" key="6">
    <source>
        <dbReference type="Proteomes" id="UP000315295"/>
    </source>
</evidence>
<evidence type="ECO:0000256" key="1">
    <source>
        <dbReference type="ARBA" id="ARBA00004123"/>
    </source>
</evidence>
<protein>
    <submittedName>
        <fullName evidence="5">Uncharacterized protein</fullName>
    </submittedName>
</protein>
<accession>A0A540N0T6</accession>
<dbReference type="GO" id="GO:0016592">
    <property type="term" value="C:mediator complex"/>
    <property type="evidence" value="ECO:0007669"/>
    <property type="project" value="InterPro"/>
</dbReference>
<evidence type="ECO:0000256" key="2">
    <source>
        <dbReference type="ARBA" id="ARBA00023015"/>
    </source>
</evidence>
<sequence>MANLQWSFLHRLLFLHDASFSGPRELGSAADLINQYKLCRHHESFCKRSLPLSISETYYLHNVVGDTSINNTVNRNPMKQIRVPHLFS</sequence>
<proteinExistence type="predicted"/>
<comment type="subcellular location">
    <subcellularLocation>
        <location evidence="1">Nucleus</location>
    </subcellularLocation>
</comment>